<dbReference type="EMBL" id="AVOT02002193">
    <property type="protein sequence ID" value="MBW0469473.1"/>
    <property type="molecule type" value="Genomic_DNA"/>
</dbReference>
<protein>
    <recommendedName>
        <fullName evidence="2">Integrase catalytic domain-containing protein</fullName>
    </recommendedName>
</protein>
<feature type="domain" description="Integrase catalytic" evidence="2">
    <location>
        <begin position="1"/>
        <end position="116"/>
    </location>
</feature>
<dbReference type="GO" id="GO:0005634">
    <property type="term" value="C:nucleus"/>
    <property type="evidence" value="ECO:0007669"/>
    <property type="project" value="UniProtKB-ARBA"/>
</dbReference>
<evidence type="ECO:0000256" key="1">
    <source>
        <dbReference type="ARBA" id="ARBA00022884"/>
    </source>
</evidence>
<dbReference type="Gene3D" id="3.30.420.10">
    <property type="entry name" value="Ribonuclease H-like superfamily/Ribonuclease H"/>
    <property type="match status" value="1"/>
</dbReference>
<keyword evidence="4" id="KW-1185">Reference proteome</keyword>
<dbReference type="PROSITE" id="PS50994">
    <property type="entry name" value="INTEGRASE"/>
    <property type="match status" value="1"/>
</dbReference>
<dbReference type="InterPro" id="IPR001584">
    <property type="entry name" value="Integrase_cat-core"/>
</dbReference>
<gene>
    <name evidence="3" type="ORF">O181_009188</name>
</gene>
<keyword evidence="1" id="KW-0694">RNA-binding</keyword>
<dbReference type="PANTHER" id="PTHR35046">
    <property type="entry name" value="ZINC KNUCKLE (CCHC-TYPE) FAMILY PROTEIN"/>
    <property type="match status" value="1"/>
</dbReference>
<dbReference type="AlphaFoldDB" id="A0A9Q3BQL6"/>
<evidence type="ECO:0000259" key="2">
    <source>
        <dbReference type="PROSITE" id="PS50994"/>
    </source>
</evidence>
<organism evidence="3 4">
    <name type="scientific">Austropuccinia psidii MF-1</name>
    <dbReference type="NCBI Taxonomy" id="1389203"/>
    <lineage>
        <taxon>Eukaryota</taxon>
        <taxon>Fungi</taxon>
        <taxon>Dikarya</taxon>
        <taxon>Basidiomycota</taxon>
        <taxon>Pucciniomycotina</taxon>
        <taxon>Pucciniomycetes</taxon>
        <taxon>Pucciniales</taxon>
        <taxon>Sphaerophragmiaceae</taxon>
        <taxon>Austropuccinia</taxon>
    </lineage>
</organism>
<dbReference type="OrthoDB" id="2273864at2759"/>
<dbReference type="InterPro" id="IPR012337">
    <property type="entry name" value="RNaseH-like_sf"/>
</dbReference>
<evidence type="ECO:0000313" key="4">
    <source>
        <dbReference type="Proteomes" id="UP000765509"/>
    </source>
</evidence>
<comment type="caution">
    <text evidence="3">The sequence shown here is derived from an EMBL/GenBank/DDBJ whole genome shotgun (WGS) entry which is preliminary data.</text>
</comment>
<name>A0A9Q3BQL6_9BASI</name>
<dbReference type="PANTHER" id="PTHR35046:SF26">
    <property type="entry name" value="RNA-DIRECTED DNA POLYMERASE"/>
    <property type="match status" value="1"/>
</dbReference>
<sequence length="116" mass="13495">MDWVTSLPPTGEKGYNSSLVIVDRYREALIFLPFHNYEAAMDTALLLWNRVISYIGIFKNIIGYRDLKLTSALWNNLNSFFGSKLSFSKAYHCQTHGLEEIMIQALEDMIRRFCSY</sequence>
<dbReference type="InterPro" id="IPR036397">
    <property type="entry name" value="RNaseH_sf"/>
</dbReference>
<dbReference type="GO" id="GO:0015074">
    <property type="term" value="P:DNA integration"/>
    <property type="evidence" value="ECO:0007669"/>
    <property type="project" value="InterPro"/>
</dbReference>
<evidence type="ECO:0000313" key="3">
    <source>
        <dbReference type="EMBL" id="MBW0469473.1"/>
    </source>
</evidence>
<dbReference type="SUPFAM" id="SSF53098">
    <property type="entry name" value="Ribonuclease H-like"/>
    <property type="match status" value="1"/>
</dbReference>
<dbReference type="GO" id="GO:0003723">
    <property type="term" value="F:RNA binding"/>
    <property type="evidence" value="ECO:0007669"/>
    <property type="project" value="UniProtKB-KW"/>
</dbReference>
<proteinExistence type="predicted"/>
<accession>A0A9Q3BQL6</accession>
<reference evidence="3" key="1">
    <citation type="submission" date="2021-03" db="EMBL/GenBank/DDBJ databases">
        <title>Draft genome sequence of rust myrtle Austropuccinia psidii MF-1, a brazilian biotype.</title>
        <authorList>
            <person name="Quecine M.C."/>
            <person name="Pachon D.M.R."/>
            <person name="Bonatelli M.L."/>
            <person name="Correr F.H."/>
            <person name="Franceschini L.M."/>
            <person name="Leite T.F."/>
            <person name="Margarido G.R.A."/>
            <person name="Almeida C.A."/>
            <person name="Ferrarezi J.A."/>
            <person name="Labate C.A."/>
        </authorList>
    </citation>
    <scope>NUCLEOTIDE SEQUENCE</scope>
    <source>
        <strain evidence="3">MF-1</strain>
    </source>
</reference>
<dbReference type="Proteomes" id="UP000765509">
    <property type="component" value="Unassembled WGS sequence"/>
</dbReference>